<protein>
    <submittedName>
        <fullName evidence="1">Uncharacterized protein</fullName>
    </submittedName>
</protein>
<sequence>MNPFEPVHAMPVRCAQPGCGHSFVEHRTGGGSCADPCPCPGFRWVPAQGPPHGYSSPPRWS</sequence>
<organism evidence="1 2">
    <name type="scientific">Petropleomorpha daqingensis</name>
    <dbReference type="NCBI Taxonomy" id="2026353"/>
    <lineage>
        <taxon>Bacteria</taxon>
        <taxon>Bacillati</taxon>
        <taxon>Actinomycetota</taxon>
        <taxon>Actinomycetes</taxon>
        <taxon>Geodermatophilales</taxon>
        <taxon>Geodermatophilaceae</taxon>
        <taxon>Petropleomorpha</taxon>
    </lineage>
</organism>
<name>A0A853C9V2_9ACTN</name>
<evidence type="ECO:0000313" key="2">
    <source>
        <dbReference type="Proteomes" id="UP000541969"/>
    </source>
</evidence>
<dbReference type="RefSeq" id="WP_179714860.1">
    <property type="nucleotide sequence ID" value="NZ_JACBZT010000001.1"/>
</dbReference>
<comment type="caution">
    <text evidence="1">The sequence shown here is derived from an EMBL/GenBank/DDBJ whole genome shotgun (WGS) entry which is preliminary data.</text>
</comment>
<accession>A0A853C9V2</accession>
<dbReference type="EMBL" id="JACBZT010000001">
    <property type="protein sequence ID" value="NYJ04097.1"/>
    <property type="molecule type" value="Genomic_DNA"/>
</dbReference>
<gene>
    <name evidence="1" type="ORF">GGQ55_000375</name>
</gene>
<reference evidence="1 2" key="1">
    <citation type="submission" date="2020-07" db="EMBL/GenBank/DDBJ databases">
        <title>Sequencing the genomes of 1000 actinobacteria strains.</title>
        <authorList>
            <person name="Klenk H.-P."/>
        </authorList>
    </citation>
    <scope>NUCLEOTIDE SEQUENCE [LARGE SCALE GENOMIC DNA]</scope>
    <source>
        <strain evidence="1 2">DSM 104001</strain>
    </source>
</reference>
<proteinExistence type="predicted"/>
<evidence type="ECO:0000313" key="1">
    <source>
        <dbReference type="EMBL" id="NYJ04097.1"/>
    </source>
</evidence>
<keyword evidence="2" id="KW-1185">Reference proteome</keyword>
<dbReference type="Proteomes" id="UP000541969">
    <property type="component" value="Unassembled WGS sequence"/>
</dbReference>
<dbReference type="AlphaFoldDB" id="A0A853C9V2"/>